<comment type="caution">
    <text evidence="1">The sequence shown here is derived from an EMBL/GenBank/DDBJ whole genome shotgun (WGS) entry which is preliminary data.</text>
</comment>
<dbReference type="AlphaFoldDB" id="A0A5B7GCS6"/>
<keyword evidence="2" id="KW-1185">Reference proteome</keyword>
<evidence type="ECO:0000313" key="2">
    <source>
        <dbReference type="Proteomes" id="UP000324222"/>
    </source>
</evidence>
<protein>
    <submittedName>
        <fullName evidence="1">Uncharacterized protein</fullName>
    </submittedName>
</protein>
<name>A0A5B7GCS6_PORTR</name>
<reference evidence="1 2" key="1">
    <citation type="submission" date="2019-05" db="EMBL/GenBank/DDBJ databases">
        <title>Another draft genome of Portunus trituberculatus and its Hox gene families provides insights of decapod evolution.</title>
        <authorList>
            <person name="Jeong J.-H."/>
            <person name="Song I."/>
            <person name="Kim S."/>
            <person name="Choi T."/>
            <person name="Kim D."/>
            <person name="Ryu S."/>
            <person name="Kim W."/>
        </authorList>
    </citation>
    <scope>NUCLEOTIDE SEQUENCE [LARGE SCALE GENOMIC DNA]</scope>
    <source>
        <tissue evidence="1">Muscle</tissue>
    </source>
</reference>
<organism evidence="1 2">
    <name type="scientific">Portunus trituberculatus</name>
    <name type="common">Swimming crab</name>
    <name type="synonym">Neptunus trituberculatus</name>
    <dbReference type="NCBI Taxonomy" id="210409"/>
    <lineage>
        <taxon>Eukaryota</taxon>
        <taxon>Metazoa</taxon>
        <taxon>Ecdysozoa</taxon>
        <taxon>Arthropoda</taxon>
        <taxon>Crustacea</taxon>
        <taxon>Multicrustacea</taxon>
        <taxon>Malacostraca</taxon>
        <taxon>Eumalacostraca</taxon>
        <taxon>Eucarida</taxon>
        <taxon>Decapoda</taxon>
        <taxon>Pleocyemata</taxon>
        <taxon>Brachyura</taxon>
        <taxon>Eubrachyura</taxon>
        <taxon>Portunoidea</taxon>
        <taxon>Portunidae</taxon>
        <taxon>Portuninae</taxon>
        <taxon>Portunus</taxon>
    </lineage>
</organism>
<accession>A0A5B7GCS6</accession>
<sequence>MFALLRLYLNTFSTMTRFHTHSGYYLVILYSFRNSYMGI</sequence>
<evidence type="ECO:0000313" key="1">
    <source>
        <dbReference type="EMBL" id="MPC55117.1"/>
    </source>
</evidence>
<dbReference type="Proteomes" id="UP000324222">
    <property type="component" value="Unassembled WGS sequence"/>
</dbReference>
<proteinExistence type="predicted"/>
<dbReference type="EMBL" id="VSRR010012907">
    <property type="protein sequence ID" value="MPC55117.1"/>
    <property type="molecule type" value="Genomic_DNA"/>
</dbReference>
<gene>
    <name evidence="1" type="ORF">E2C01_049049</name>
</gene>